<comment type="catalytic activity">
    <reaction evidence="1">
        <text>Endohydrolysis of (1-&gt;4)-beta-D-glucosidic linkages in cellulose, lichenin and cereal beta-D-glucans.</text>
        <dbReference type="EC" id="3.2.1.4"/>
    </reaction>
</comment>
<reference evidence="8 9" key="1">
    <citation type="submission" date="2017-03" db="EMBL/GenBank/DDBJ databases">
        <title>Rapid Whole Genome Sequencing of Comamonas kerstersii Causing Continuous ambulatory Peritoneal Dialysis-Associated Peritonitis.</title>
        <authorList>
            <person name="Zheng B."/>
        </authorList>
    </citation>
    <scope>NUCLEOTIDE SEQUENCE [LARGE SCALE GENOMIC DNA]</scope>
    <source>
        <strain evidence="8 9">8943</strain>
    </source>
</reference>
<organism evidence="8 9">
    <name type="scientific">Comamonas kerstersii</name>
    <dbReference type="NCBI Taxonomy" id="225992"/>
    <lineage>
        <taxon>Bacteria</taxon>
        <taxon>Pseudomonadati</taxon>
        <taxon>Pseudomonadota</taxon>
        <taxon>Betaproteobacteria</taxon>
        <taxon>Burkholderiales</taxon>
        <taxon>Comamonadaceae</taxon>
        <taxon>Comamonas</taxon>
    </lineage>
</organism>
<dbReference type="InterPro" id="IPR002037">
    <property type="entry name" value="Glyco_hydro_8"/>
</dbReference>
<keyword evidence="7" id="KW-0119">Carbohydrate metabolism</keyword>
<sequence length="384" mass="42633">MMRPASPLRRSCLQTLSMVSVATLWPLYTWAAPSKNQKDKLQSHAWKAFEAQFIQKDGRVVSDDGARNQTYSEGQAYALFFALISEDRSAFERILAWTENNLCQGDIASHLPAWLWGQREDQQWGVLDPNSASDADVWIAYTLMEAGRLWNQRAYTAIGKALSQRILDKECVVIPGLGLSLLPGSVGFVSDGRYKLNASYSPLQVLQALGSIDPAWLSVAQSSMKVITGSSPRGICADWIWFDGQRFSQDPQGEAQGRGGYNAIRVYLWAGLLNVQAPLRTQLIKQLAPMAHQVQEAGIPPEFIDPWTLQTQGEGPPGFSAALLPFLQASNDTQVLHQQMQRLQKYPVPPTSYYQQCLDFFSAAWLRGSYSFGPQGQLRLGGEG</sequence>
<proteinExistence type="inferred from homology"/>
<keyword evidence="4" id="KW-0378">Hydrolase</keyword>
<dbReference type="GO" id="GO:0008810">
    <property type="term" value="F:cellulase activity"/>
    <property type="evidence" value="ECO:0007669"/>
    <property type="project" value="UniProtKB-EC"/>
</dbReference>
<dbReference type="NCBIfam" id="NF008305">
    <property type="entry name" value="PRK11097.1"/>
    <property type="match status" value="1"/>
</dbReference>
<keyword evidence="7" id="KW-0624">Polysaccharide degradation</keyword>
<comment type="similarity">
    <text evidence="2">Belongs to the glycosyl hydrolase 8 (cellulase D) family.</text>
</comment>
<dbReference type="Pfam" id="PF01270">
    <property type="entry name" value="Glyco_hydro_8"/>
    <property type="match status" value="1"/>
</dbReference>
<dbReference type="InterPro" id="IPR012341">
    <property type="entry name" value="6hp_glycosidase-like_sf"/>
</dbReference>
<dbReference type="KEGG" id="cke:B5M06_14625"/>
<evidence type="ECO:0000256" key="3">
    <source>
        <dbReference type="ARBA" id="ARBA00012601"/>
    </source>
</evidence>
<evidence type="ECO:0000256" key="1">
    <source>
        <dbReference type="ARBA" id="ARBA00000966"/>
    </source>
</evidence>
<name>A0A1V0BHA1_9BURK</name>
<keyword evidence="6" id="KW-0326">Glycosidase</keyword>
<dbReference type="EMBL" id="CP020121">
    <property type="protein sequence ID" value="AQZ99300.1"/>
    <property type="molecule type" value="Genomic_DNA"/>
</dbReference>
<evidence type="ECO:0000256" key="6">
    <source>
        <dbReference type="ARBA" id="ARBA00023295"/>
    </source>
</evidence>
<evidence type="ECO:0000313" key="9">
    <source>
        <dbReference type="Proteomes" id="UP000242792"/>
    </source>
</evidence>
<evidence type="ECO:0000313" key="8">
    <source>
        <dbReference type="EMBL" id="AQZ99300.1"/>
    </source>
</evidence>
<dbReference type="PRINTS" id="PR00735">
    <property type="entry name" value="GLHYDRLASE8"/>
</dbReference>
<protein>
    <recommendedName>
        <fullName evidence="3">cellulase</fullName>
        <ecNumber evidence="3">3.2.1.4</ecNumber>
    </recommendedName>
</protein>
<evidence type="ECO:0000256" key="5">
    <source>
        <dbReference type="ARBA" id="ARBA00023001"/>
    </source>
</evidence>
<dbReference type="Gene3D" id="1.50.10.10">
    <property type="match status" value="1"/>
</dbReference>
<dbReference type="InterPro" id="IPR008928">
    <property type="entry name" value="6-hairpin_glycosidase_sf"/>
</dbReference>
<accession>A0A1V0BHA1</accession>
<evidence type="ECO:0000256" key="7">
    <source>
        <dbReference type="ARBA" id="ARBA00023326"/>
    </source>
</evidence>
<dbReference type="Proteomes" id="UP000242792">
    <property type="component" value="Chromosome"/>
</dbReference>
<gene>
    <name evidence="8" type="ORF">B5M06_14625</name>
</gene>
<dbReference type="EC" id="3.2.1.4" evidence="3"/>
<dbReference type="GO" id="GO:0030245">
    <property type="term" value="P:cellulose catabolic process"/>
    <property type="evidence" value="ECO:0007669"/>
    <property type="project" value="UniProtKB-KW"/>
</dbReference>
<dbReference type="OrthoDB" id="9766708at2"/>
<evidence type="ECO:0000256" key="4">
    <source>
        <dbReference type="ARBA" id="ARBA00022801"/>
    </source>
</evidence>
<dbReference type="SUPFAM" id="SSF48208">
    <property type="entry name" value="Six-hairpin glycosidases"/>
    <property type="match status" value="1"/>
</dbReference>
<evidence type="ECO:0000256" key="2">
    <source>
        <dbReference type="ARBA" id="ARBA00009209"/>
    </source>
</evidence>
<keyword evidence="5" id="KW-0136">Cellulose degradation</keyword>
<dbReference type="AlphaFoldDB" id="A0A1V0BHA1"/>